<dbReference type="AlphaFoldDB" id="A0A2N3IMG2"/>
<proteinExistence type="predicted"/>
<dbReference type="Proteomes" id="UP000233467">
    <property type="component" value="Unassembled WGS sequence"/>
</dbReference>
<dbReference type="EMBL" id="NQMM01000074">
    <property type="protein sequence ID" value="PKQ71782.1"/>
    <property type="molecule type" value="Genomic_DNA"/>
</dbReference>
<reference evidence="1 2" key="1">
    <citation type="journal article" date="2017" name="Front. Microbiol.">
        <title>Strong Genomic and Phenotypic Heterogeneity in the Aeromonas sobria Species Complex.</title>
        <authorList>
            <person name="Gauthier J."/>
            <person name="Vincent A.T."/>
            <person name="Charette S.J."/>
            <person name="Derome N."/>
        </authorList>
    </citation>
    <scope>NUCLEOTIDE SEQUENCE [LARGE SCALE GENOMIC DNA]</scope>
    <source>
        <strain evidence="1 2">TM18</strain>
    </source>
</reference>
<evidence type="ECO:0000313" key="1">
    <source>
        <dbReference type="EMBL" id="PKQ71782.1"/>
    </source>
</evidence>
<comment type="caution">
    <text evidence="1">The sequence shown here is derived from an EMBL/GenBank/DDBJ whole genome shotgun (WGS) entry which is preliminary data.</text>
</comment>
<evidence type="ECO:0000313" key="2">
    <source>
        <dbReference type="Proteomes" id="UP000233467"/>
    </source>
</evidence>
<gene>
    <name evidence="1" type="ORF">CJP16_22005</name>
</gene>
<protein>
    <submittedName>
        <fullName evidence="1">Uncharacterized protein</fullName>
    </submittedName>
</protein>
<keyword evidence="2" id="KW-1185">Reference proteome</keyword>
<organism evidence="1 2">
    <name type="scientific">Aeromonas sobria</name>
    <dbReference type="NCBI Taxonomy" id="646"/>
    <lineage>
        <taxon>Bacteria</taxon>
        <taxon>Pseudomonadati</taxon>
        <taxon>Pseudomonadota</taxon>
        <taxon>Gammaproteobacteria</taxon>
        <taxon>Aeromonadales</taxon>
        <taxon>Aeromonadaceae</taxon>
        <taxon>Aeromonas</taxon>
    </lineage>
</organism>
<sequence>MDPDFISGTTNNKFFVDLPSLSPEQKYALASFMKKVEEGSPLPGKNKESWLDDDLDVIPGTKAYQDAEYWHYHCGPTISNGKNFSMTFDLRRNLDGVRSAEVIHYKKYEDEDEIVILAFSPQHIPFPSPKSRFNPLF</sequence>
<name>A0A2N3IMG2_AERSO</name>
<accession>A0A2N3IMG2</accession>